<keyword evidence="2" id="KW-1185">Reference proteome</keyword>
<dbReference type="RefSeq" id="WP_167884433.1">
    <property type="nucleotide sequence ID" value="NZ_RQHV01000052.1"/>
</dbReference>
<sequence length="73" mass="8004">MVVTIQCIWHAIVVSEGEYEDPSKETWGLAFMKRAGASGIGRPFSFGHRVLDSKIGDEYWGEVTSAITATPLC</sequence>
<dbReference type="AlphaFoldDB" id="A0A4V3JWX6"/>
<proteinExistence type="predicted"/>
<gene>
    <name evidence="1" type="ORF">EHS11_12475</name>
</gene>
<organism evidence="1 2">
    <name type="scientific">Leptospira ilyithenensis</name>
    <dbReference type="NCBI Taxonomy" id="2484901"/>
    <lineage>
        <taxon>Bacteria</taxon>
        <taxon>Pseudomonadati</taxon>
        <taxon>Spirochaetota</taxon>
        <taxon>Spirochaetia</taxon>
        <taxon>Leptospirales</taxon>
        <taxon>Leptospiraceae</taxon>
        <taxon>Leptospira</taxon>
    </lineage>
</organism>
<reference evidence="1" key="1">
    <citation type="journal article" date="2019" name="PLoS Negl. Trop. Dis.">
        <title>Revisiting the worldwide diversity of Leptospira species in the environment.</title>
        <authorList>
            <person name="Vincent A.T."/>
            <person name="Schiettekatte O."/>
            <person name="Bourhy P."/>
            <person name="Veyrier F.J."/>
            <person name="Picardeau M."/>
        </authorList>
    </citation>
    <scope>NUCLEOTIDE SEQUENCE [LARGE SCALE GENOMIC DNA]</scope>
    <source>
        <strain evidence="1">201400974</strain>
    </source>
</reference>
<comment type="caution">
    <text evidence="1">The sequence shown here is derived from an EMBL/GenBank/DDBJ whole genome shotgun (WGS) entry which is preliminary data.</text>
</comment>
<accession>A0A4V3JWX6</accession>
<evidence type="ECO:0000313" key="1">
    <source>
        <dbReference type="EMBL" id="TGN09361.1"/>
    </source>
</evidence>
<protein>
    <submittedName>
        <fullName evidence="1">Uncharacterized protein</fullName>
    </submittedName>
</protein>
<dbReference type="EMBL" id="RQHV01000052">
    <property type="protein sequence ID" value="TGN09361.1"/>
    <property type="molecule type" value="Genomic_DNA"/>
</dbReference>
<dbReference type="Proteomes" id="UP000298264">
    <property type="component" value="Unassembled WGS sequence"/>
</dbReference>
<evidence type="ECO:0000313" key="2">
    <source>
        <dbReference type="Proteomes" id="UP000298264"/>
    </source>
</evidence>
<name>A0A4V3JWX6_9LEPT</name>